<keyword evidence="4" id="KW-0812">Transmembrane</keyword>
<proteinExistence type="predicted"/>
<keyword evidence="1" id="KW-0328">Glycosyltransferase</keyword>
<dbReference type="SUPFAM" id="SSF53448">
    <property type="entry name" value="Nucleotide-diphospho-sugar transferases"/>
    <property type="match status" value="1"/>
</dbReference>
<keyword evidence="4" id="KW-0472">Membrane</keyword>
<evidence type="ECO:0000313" key="6">
    <source>
        <dbReference type="Proteomes" id="UP000325116"/>
    </source>
</evidence>
<keyword evidence="4" id="KW-1133">Transmembrane helix</keyword>
<dbReference type="Gene3D" id="3.90.550.10">
    <property type="entry name" value="Spore Coat Polysaccharide Biosynthesis Protein SpsA, Chain A"/>
    <property type="match status" value="1"/>
</dbReference>
<reference evidence="5 6" key="1">
    <citation type="journal article" date="1992" name="Lakartidningen">
        <title>[Penicillin V and not amoxicillin is the first choice preparation in acute otitis].</title>
        <authorList>
            <person name="Kamme C."/>
            <person name="Lundgren K."/>
            <person name="Prellner K."/>
        </authorList>
    </citation>
    <scope>NUCLEOTIDE SEQUENCE [LARGE SCALE GENOMIC DNA]</scope>
    <source>
        <strain evidence="5 6">W1</strain>
    </source>
</reference>
<evidence type="ECO:0000313" key="5">
    <source>
        <dbReference type="EMBL" id="TXJ10995.1"/>
    </source>
</evidence>
<dbReference type="Proteomes" id="UP000325116">
    <property type="component" value="Unassembled WGS sequence"/>
</dbReference>
<protein>
    <submittedName>
        <fullName evidence="5">Glycosyltransferase family 8 protein</fullName>
    </submittedName>
</protein>
<dbReference type="CDD" id="cd04194">
    <property type="entry name" value="GT8_A4GalT_like"/>
    <property type="match status" value="1"/>
</dbReference>
<dbReference type="Pfam" id="PF01501">
    <property type="entry name" value="Glyco_transf_8"/>
    <property type="match status" value="1"/>
</dbReference>
<dbReference type="EMBL" id="SAXT01000007">
    <property type="protein sequence ID" value="TXJ10995.1"/>
    <property type="molecule type" value="Genomic_DNA"/>
</dbReference>
<dbReference type="GO" id="GO:0016757">
    <property type="term" value="F:glycosyltransferase activity"/>
    <property type="evidence" value="ECO:0007669"/>
    <property type="project" value="UniProtKB-KW"/>
</dbReference>
<gene>
    <name evidence="5" type="ORF">EPJ80_11755</name>
</gene>
<dbReference type="PANTHER" id="PTHR13778">
    <property type="entry name" value="GLYCOSYLTRANSFERASE 8 DOMAIN-CONTAINING PROTEIN"/>
    <property type="match status" value="1"/>
</dbReference>
<dbReference type="AlphaFoldDB" id="A0A5C8CBI1"/>
<dbReference type="InterPro" id="IPR029044">
    <property type="entry name" value="Nucleotide-diphossugar_trans"/>
</dbReference>
<dbReference type="RefSeq" id="WP_147759129.1">
    <property type="nucleotide sequence ID" value="NZ_SAXT01000007.1"/>
</dbReference>
<keyword evidence="3" id="KW-0479">Metal-binding</keyword>
<dbReference type="InterPro" id="IPR050748">
    <property type="entry name" value="Glycosyltrans_8_dom-fam"/>
</dbReference>
<dbReference type="InterPro" id="IPR002495">
    <property type="entry name" value="Glyco_trans_8"/>
</dbReference>
<dbReference type="GO" id="GO:0046872">
    <property type="term" value="F:metal ion binding"/>
    <property type="evidence" value="ECO:0007669"/>
    <property type="project" value="UniProtKB-KW"/>
</dbReference>
<evidence type="ECO:0000256" key="1">
    <source>
        <dbReference type="ARBA" id="ARBA00022676"/>
    </source>
</evidence>
<keyword evidence="2 5" id="KW-0808">Transferase</keyword>
<accession>A0A5C8CBI1</accession>
<evidence type="ECO:0000256" key="3">
    <source>
        <dbReference type="ARBA" id="ARBA00022723"/>
    </source>
</evidence>
<evidence type="ECO:0000256" key="2">
    <source>
        <dbReference type="ARBA" id="ARBA00022679"/>
    </source>
</evidence>
<organism evidence="5 6">
    <name type="scientific">Brachyspira aalborgi</name>
    <dbReference type="NCBI Taxonomy" id="29522"/>
    <lineage>
        <taxon>Bacteria</taxon>
        <taxon>Pseudomonadati</taxon>
        <taxon>Spirochaetota</taxon>
        <taxon>Spirochaetia</taxon>
        <taxon>Brachyspirales</taxon>
        <taxon>Brachyspiraceae</taxon>
        <taxon>Brachyspira</taxon>
    </lineage>
</organism>
<dbReference type="PANTHER" id="PTHR13778:SF47">
    <property type="entry name" value="LIPOPOLYSACCHARIDE 1,3-GALACTOSYLTRANSFERASE"/>
    <property type="match status" value="1"/>
</dbReference>
<comment type="caution">
    <text evidence="5">The sequence shown here is derived from an EMBL/GenBank/DDBJ whole genome shotgun (WGS) entry which is preliminary data.</text>
</comment>
<sequence length="338" mass="39913">MTDTINIFFAANKKFAPHLQTAIASILANAADNDNIRIFILNNDFCDNEKNEIIYLNKIKEFYVEFININNNQFASFKSPEYINSATTFYRYLIPNIKPDIDKALYLDCDIIVEKSLKELFNIDLSDNYIAGVEDPAIIVSTVKLKNRFGIKDRYVNAGVLLFNCKKMRDDNFTERCFELNKKLSSKTYFGADQDVINILTYNNKKIIDIKYNVVSSIYEKQLHTEYTDNEIENALKNPVIIHYSDYKKPWNFYGFPERKRDYEYHKYAKMTNSYDKFFIFKASLFNNEFARKVRRIKNNLLFKIINSAFELILDICGLILSILSFPIYYFRFKRNTK</sequence>
<evidence type="ECO:0000256" key="4">
    <source>
        <dbReference type="SAM" id="Phobius"/>
    </source>
</evidence>
<name>A0A5C8CBI1_9SPIR</name>
<feature type="transmembrane region" description="Helical" evidence="4">
    <location>
        <begin position="312"/>
        <end position="331"/>
    </location>
</feature>